<proteinExistence type="predicted"/>
<gene>
    <name evidence="1" type="ORF">GCM10022393_21690</name>
</gene>
<accession>A0ABP6UML5</accession>
<protein>
    <recommendedName>
        <fullName evidence="3">Alpha-ketoglutarate decarboxylase</fullName>
    </recommendedName>
</protein>
<evidence type="ECO:0008006" key="3">
    <source>
        <dbReference type="Google" id="ProtNLM"/>
    </source>
</evidence>
<evidence type="ECO:0000313" key="2">
    <source>
        <dbReference type="Proteomes" id="UP001500459"/>
    </source>
</evidence>
<organism evidence="1 2">
    <name type="scientific">Aquimarina addita</name>
    <dbReference type="NCBI Taxonomy" id="870485"/>
    <lineage>
        <taxon>Bacteria</taxon>
        <taxon>Pseudomonadati</taxon>
        <taxon>Bacteroidota</taxon>
        <taxon>Flavobacteriia</taxon>
        <taxon>Flavobacteriales</taxon>
        <taxon>Flavobacteriaceae</taxon>
        <taxon>Aquimarina</taxon>
    </lineage>
</organism>
<evidence type="ECO:0000313" key="1">
    <source>
        <dbReference type="EMBL" id="GAA3509151.1"/>
    </source>
</evidence>
<comment type="caution">
    <text evidence="1">The sequence shown here is derived from an EMBL/GenBank/DDBJ whole genome shotgun (WGS) entry which is preliminary data.</text>
</comment>
<keyword evidence="2" id="KW-1185">Reference proteome</keyword>
<reference evidence="2" key="1">
    <citation type="journal article" date="2019" name="Int. J. Syst. Evol. Microbiol.">
        <title>The Global Catalogue of Microorganisms (GCM) 10K type strain sequencing project: providing services to taxonomists for standard genome sequencing and annotation.</title>
        <authorList>
            <consortium name="The Broad Institute Genomics Platform"/>
            <consortium name="The Broad Institute Genome Sequencing Center for Infectious Disease"/>
            <person name="Wu L."/>
            <person name="Ma J."/>
        </authorList>
    </citation>
    <scope>NUCLEOTIDE SEQUENCE [LARGE SCALE GENOMIC DNA]</scope>
    <source>
        <strain evidence="2">JCM 17106</strain>
    </source>
</reference>
<dbReference type="EMBL" id="BAABCW010000007">
    <property type="protein sequence ID" value="GAA3509151.1"/>
    <property type="molecule type" value="Genomic_DNA"/>
</dbReference>
<dbReference type="Proteomes" id="UP001500459">
    <property type="component" value="Unassembled WGS sequence"/>
</dbReference>
<sequence length="173" mass="19624">MTMNSIQNIKLVLALFVIFLYTQNTFAQNPTFWSNVRYGGNIGIGFSGDTFSGVIAPSAIYDFNNQFGLGVGFNFGYTDGLNFTASNYGGSVFSIYSPFNELELSTEFELMGVSRRFDELGSQFKDDYWYPALYLGAAYRMRFISIGLRYDVLYDDDKSIYASPFAPFVRIFF</sequence>
<name>A0ABP6UML5_9FLAO</name>